<dbReference type="PATRIC" id="fig|1261127.3.peg.4113"/>
<evidence type="ECO:0000313" key="2">
    <source>
        <dbReference type="EMBL" id="AKE60632.1"/>
    </source>
</evidence>
<dbReference type="OrthoDB" id="8442375at2"/>
<reference evidence="2 3" key="1">
    <citation type="journal article" date="2013" name="Appl. Microbiol. Biotechnol.">
        <title>Glycerol assimilation and production of 1,3-propanediol by Citrobacter amalonaticus Y19.</title>
        <authorList>
            <person name="Ainala S.K."/>
            <person name="Ashok S."/>
            <person name="Ko Y."/>
            <person name="Park S."/>
        </authorList>
    </citation>
    <scope>NUCLEOTIDE SEQUENCE [LARGE SCALE GENOMIC DNA]</scope>
    <source>
        <strain evidence="2 3">Y19</strain>
    </source>
</reference>
<evidence type="ECO:0000313" key="3">
    <source>
        <dbReference type="Proteomes" id="UP000034085"/>
    </source>
</evidence>
<protein>
    <recommendedName>
        <fullName evidence="4">ParB/Sulfiredoxin domain-containing protein</fullName>
    </recommendedName>
</protein>
<feature type="region of interest" description="Disordered" evidence="1">
    <location>
        <begin position="258"/>
        <end position="338"/>
    </location>
</feature>
<sequence length="489" mass="54619">MKRDIRSINFNLIKLDQENVRFGGDIAQNQREAIELMLADPEDAKKILKLAEHIALYGLDPTELQLVTPDDEGNYIVLEGNRRLTALKLLQRPDLCTQEKYYKDFLAAHNEIARSFPSEIECSVVATREDGDVWVELKHTGQNGGAGRVPWDSDIRDERRARQTGVESIGRQIREIVRDNPEIFNEIAISDIYQIPVTTLTRLFASKRAQDAFAVFIKDRQIQFKYKLVISAPSIEFAIRMFRHEGYNVNDVRSDDDRKTFLSHIPPELSPEHLHQQSIKPTTTPDGNPTGSEGGAGQGSSGGSHSGSEDDETTDSGSGSPKKGGGNGQKTKAKGSSKSRKYLIPWSLNITNSRINEIYRELRSMLEVERVPNATAITFRVFLEVSCDDYRSRMAHTGSGVYRHDNNKPLTEDDKLAIKITSVAKHLESAGLITKPESKAISRRAAGTQTVGSVDHLNQFVHSTASPPLPSELKDVAEEYLPMLRAIWP</sequence>
<name>A0A0F6TXL5_CITAM</name>
<dbReference type="KEGG" id="cama:F384_19700"/>
<dbReference type="EMBL" id="CP011132">
    <property type="protein sequence ID" value="AKE60632.1"/>
    <property type="molecule type" value="Genomic_DNA"/>
</dbReference>
<evidence type="ECO:0000256" key="1">
    <source>
        <dbReference type="SAM" id="MobiDB-lite"/>
    </source>
</evidence>
<dbReference type="HOGENOM" id="CLU_047523_0_0_6"/>
<proteinExistence type="predicted"/>
<dbReference type="RefSeq" id="WP_046492201.1">
    <property type="nucleotide sequence ID" value="NZ_CP011132.1"/>
</dbReference>
<organism evidence="2 3">
    <name type="scientific">Citrobacter amalonaticus Y19</name>
    <dbReference type="NCBI Taxonomy" id="1261127"/>
    <lineage>
        <taxon>Bacteria</taxon>
        <taxon>Pseudomonadati</taxon>
        <taxon>Pseudomonadota</taxon>
        <taxon>Gammaproteobacteria</taxon>
        <taxon>Enterobacterales</taxon>
        <taxon>Enterobacteriaceae</taxon>
        <taxon>Citrobacter</taxon>
    </lineage>
</organism>
<dbReference type="AlphaFoldDB" id="A0A0F6TXL5"/>
<gene>
    <name evidence="2" type="ORF">F384_19700</name>
</gene>
<evidence type="ECO:0008006" key="4">
    <source>
        <dbReference type="Google" id="ProtNLM"/>
    </source>
</evidence>
<feature type="compositionally biased region" description="Polar residues" evidence="1">
    <location>
        <begin position="276"/>
        <end position="290"/>
    </location>
</feature>
<accession>A0A0F6TXL5</accession>
<feature type="compositionally biased region" description="Gly residues" evidence="1">
    <location>
        <begin position="292"/>
        <end position="305"/>
    </location>
</feature>
<dbReference type="Proteomes" id="UP000034085">
    <property type="component" value="Chromosome"/>
</dbReference>